<dbReference type="Ensembl" id="ENSPRET00000011366.1">
    <property type="protein sequence ID" value="ENSPREP00000011239.1"/>
    <property type="gene ID" value="ENSPREG00000007664.1"/>
</dbReference>
<accession>A0A3P9NNV1</accession>
<dbReference type="Proteomes" id="UP000242638">
    <property type="component" value="Unassembled WGS sequence"/>
</dbReference>
<organism evidence="1 2">
    <name type="scientific">Poecilia reticulata</name>
    <name type="common">Guppy</name>
    <name type="synonym">Acanthophacelus reticulatus</name>
    <dbReference type="NCBI Taxonomy" id="8081"/>
    <lineage>
        <taxon>Eukaryota</taxon>
        <taxon>Metazoa</taxon>
        <taxon>Chordata</taxon>
        <taxon>Craniata</taxon>
        <taxon>Vertebrata</taxon>
        <taxon>Euteleostomi</taxon>
        <taxon>Actinopterygii</taxon>
        <taxon>Neopterygii</taxon>
        <taxon>Teleostei</taxon>
        <taxon>Neoteleostei</taxon>
        <taxon>Acanthomorphata</taxon>
        <taxon>Ovalentaria</taxon>
        <taxon>Atherinomorphae</taxon>
        <taxon>Cyprinodontiformes</taxon>
        <taxon>Poeciliidae</taxon>
        <taxon>Poeciliinae</taxon>
        <taxon>Poecilia</taxon>
    </lineage>
</organism>
<reference evidence="2" key="1">
    <citation type="submission" date="2013-11" db="EMBL/GenBank/DDBJ databases">
        <title>The genomic landscape of the Guanapo guppy.</title>
        <authorList>
            <person name="Kuenstner A."/>
            <person name="Dreyer C."/>
        </authorList>
    </citation>
    <scope>NUCLEOTIDE SEQUENCE</scope>
    <source>
        <strain evidence="2">Guanapo</strain>
    </source>
</reference>
<keyword evidence="2" id="KW-1185">Reference proteome</keyword>
<evidence type="ECO:0000313" key="2">
    <source>
        <dbReference type="Proteomes" id="UP000242638"/>
    </source>
</evidence>
<evidence type="ECO:0000313" key="1">
    <source>
        <dbReference type="Ensembl" id="ENSPREP00000011239.1"/>
    </source>
</evidence>
<proteinExistence type="predicted"/>
<sequence length="87" mass="10141">MLFVVRKLSLERLKMRETAQKERNRQIDRHTLKEKVLQLAPHLINPIDVDAKQSLSHVVQVGAAELRTGNYRNLYHSHFGFSLSSFQ</sequence>
<reference evidence="1" key="3">
    <citation type="submission" date="2025-09" db="UniProtKB">
        <authorList>
            <consortium name="Ensembl"/>
        </authorList>
    </citation>
    <scope>IDENTIFICATION</scope>
    <source>
        <strain evidence="1">Guanapo</strain>
    </source>
</reference>
<reference evidence="1" key="2">
    <citation type="submission" date="2025-08" db="UniProtKB">
        <authorList>
            <consortium name="Ensembl"/>
        </authorList>
    </citation>
    <scope>IDENTIFICATION</scope>
    <source>
        <strain evidence="1">Guanapo</strain>
    </source>
</reference>
<dbReference type="AlphaFoldDB" id="A0A3P9NNV1"/>
<protein>
    <submittedName>
        <fullName evidence="1">Uncharacterized protein</fullName>
    </submittedName>
</protein>
<name>A0A3P9NNV1_POERE</name>